<protein>
    <recommendedName>
        <fullName evidence="3">ATPase</fullName>
    </recommendedName>
</protein>
<evidence type="ECO:0000313" key="2">
    <source>
        <dbReference type="Proteomes" id="UP001216440"/>
    </source>
</evidence>
<reference evidence="1 2" key="1">
    <citation type="submission" date="2023-03" db="EMBL/GenBank/DDBJ databases">
        <authorList>
            <person name="Mo P."/>
        </authorList>
    </citation>
    <scope>NUCLEOTIDE SEQUENCE [LARGE SCALE GENOMIC DNA]</scope>
    <source>
        <strain evidence="1 2">HUAS 5</strain>
    </source>
</reference>
<sequence>MGRVAALGEQVRVAGFALAGVTVLLAEGPDAVRAAWRTLPKDVELVILTPAAAAALGPEPSEATAPLSAVMPP</sequence>
<keyword evidence="2" id="KW-1185">Reference proteome</keyword>
<organism evidence="1 2">
    <name type="scientific">Streptomyces cathayae</name>
    <dbReference type="NCBI Taxonomy" id="3031124"/>
    <lineage>
        <taxon>Bacteria</taxon>
        <taxon>Bacillati</taxon>
        <taxon>Actinomycetota</taxon>
        <taxon>Actinomycetes</taxon>
        <taxon>Kitasatosporales</taxon>
        <taxon>Streptomycetaceae</taxon>
        <taxon>Streptomyces</taxon>
    </lineage>
</organism>
<dbReference type="EMBL" id="CP121682">
    <property type="protein sequence ID" value="WGD44445.1"/>
    <property type="molecule type" value="Genomic_DNA"/>
</dbReference>
<dbReference type="InterPro" id="IPR036906">
    <property type="entry name" value="ATPase_V1_fsu_sf"/>
</dbReference>
<name>A0ABY8K848_9ACTN</name>
<dbReference type="SUPFAM" id="SSF159468">
    <property type="entry name" value="AtpF-like"/>
    <property type="match status" value="1"/>
</dbReference>
<dbReference type="RefSeq" id="WP_279337494.1">
    <property type="nucleotide sequence ID" value="NZ_CP121682.1"/>
</dbReference>
<proteinExistence type="predicted"/>
<accession>A0ABY8K848</accession>
<evidence type="ECO:0008006" key="3">
    <source>
        <dbReference type="Google" id="ProtNLM"/>
    </source>
</evidence>
<evidence type="ECO:0000313" key="1">
    <source>
        <dbReference type="EMBL" id="WGD44445.1"/>
    </source>
</evidence>
<dbReference type="Proteomes" id="UP001216440">
    <property type="component" value="Chromosome"/>
</dbReference>
<gene>
    <name evidence="1" type="ORF">PYS65_32315</name>
</gene>